<comment type="similarity">
    <text evidence="2 7">Belongs to the DLT1 family.</text>
</comment>
<proteinExistence type="inferred from homology"/>
<feature type="compositionally biased region" description="Low complexity" evidence="8">
    <location>
        <begin position="389"/>
        <end position="400"/>
    </location>
</feature>
<dbReference type="InterPro" id="IPR038869">
    <property type="entry name" value="DLT1"/>
</dbReference>
<evidence type="ECO:0000256" key="6">
    <source>
        <dbReference type="ARBA" id="ARBA00023136"/>
    </source>
</evidence>
<feature type="compositionally biased region" description="Polar residues" evidence="8">
    <location>
        <begin position="412"/>
        <end position="429"/>
    </location>
</feature>
<sequence length="501" mass="54267">MARMSAASFLFVLVYNFFYYALYLVCIAFLIVTPADLIQQALVKGQNWNILVVIVCYVVTVLVIFFIYVTRIYISRSVLSSIPKSWIPIDKGDVPHSVREMIVEGLSRSAAIAYEARPRVPHPMIQPVMTHTETVEEKQKSSWGRKWRSKSSGSGGAVSVIEGGDAIGINMGMLPDQQHQRAVWGDIEHPGWSSPVSTSLPPNLQYSTVVSELPNLIEAKALTLAPPDPNSRTEPPSLDPEAVAMLQRPEGGVGLREYLGLLTEMGVLTPSPTTTDFLAQYERARFSARPLTSDEFRELMHLFAEVLRSMQPFDPALAYDDYDDESFDDGIPGGERDGEQTQTESDIDNDAPRGTSPSSAGQSLHSGLGLGIGIGQNAGSDNDSLGRKSSSASTTWSQSRGSRHLRPGMGMRNSSANTWPYQTAPTTPKSTRHAGVPDSSSESDQNSFAQTRHPYQVDGTSGSGSGRSVRSVGTNGSGGSVIRLAADGDRTDLPYVFTSGN</sequence>
<keyword evidence="6 7" id="KW-0472">Membrane</keyword>
<feature type="region of interest" description="Disordered" evidence="8">
    <location>
        <begin position="318"/>
        <end position="485"/>
    </location>
</feature>
<evidence type="ECO:0000256" key="8">
    <source>
        <dbReference type="SAM" id="MobiDB-lite"/>
    </source>
</evidence>
<comment type="subcellular location">
    <subcellularLocation>
        <location evidence="7">Membrane</location>
        <topology evidence="7">Multi-pass membrane protein</topology>
    </subcellularLocation>
</comment>
<feature type="transmembrane region" description="Helical" evidence="7">
    <location>
        <begin position="50"/>
        <end position="74"/>
    </location>
</feature>
<keyword evidence="4 7" id="KW-0812">Transmembrane</keyword>
<feature type="compositionally biased region" description="Polar residues" evidence="8">
    <location>
        <begin position="438"/>
        <end position="450"/>
    </location>
</feature>
<feature type="region of interest" description="Disordered" evidence="8">
    <location>
        <begin position="132"/>
        <end position="156"/>
    </location>
</feature>
<dbReference type="EMBL" id="JAULSY010000065">
    <property type="protein sequence ID" value="KAK0667887.1"/>
    <property type="molecule type" value="Genomic_DNA"/>
</dbReference>
<gene>
    <name evidence="7" type="primary">DLT1</name>
    <name evidence="9" type="ORF">QBC41DRAFT_132079</name>
</gene>
<keyword evidence="5 7" id="KW-1133">Transmembrane helix</keyword>
<reference evidence="9" key="1">
    <citation type="submission" date="2023-06" db="EMBL/GenBank/DDBJ databases">
        <title>Genome-scale phylogeny and comparative genomics of the fungal order Sordariales.</title>
        <authorList>
            <consortium name="Lawrence Berkeley National Laboratory"/>
            <person name="Hensen N."/>
            <person name="Bonometti L."/>
            <person name="Westerberg I."/>
            <person name="Brannstrom I.O."/>
            <person name="Guillou S."/>
            <person name="Cros-Aarteil S."/>
            <person name="Calhoun S."/>
            <person name="Haridas S."/>
            <person name="Kuo A."/>
            <person name="Mondo S."/>
            <person name="Pangilinan J."/>
            <person name="Riley R."/>
            <person name="Labutti K."/>
            <person name="Andreopoulos B."/>
            <person name="Lipzen A."/>
            <person name="Chen C."/>
            <person name="Yanf M."/>
            <person name="Daum C."/>
            <person name="Ng V."/>
            <person name="Clum A."/>
            <person name="Steindorff A."/>
            <person name="Ohm R."/>
            <person name="Martin F."/>
            <person name="Silar P."/>
            <person name="Natvig D."/>
            <person name="Lalanne C."/>
            <person name="Gautier V."/>
            <person name="Ament-Velasquez S.L."/>
            <person name="Kruys A."/>
            <person name="Hutchinson M.I."/>
            <person name="Powell A.J."/>
            <person name="Barry K."/>
            <person name="Miller A.N."/>
            <person name="Grigoriev I.V."/>
            <person name="Debuchy R."/>
            <person name="Gladieux P."/>
            <person name="Thoren M.H."/>
            <person name="Johannesson H."/>
        </authorList>
    </citation>
    <scope>NUCLEOTIDE SEQUENCE</scope>
    <source>
        <strain evidence="9">CBS 307.81</strain>
    </source>
</reference>
<evidence type="ECO:0000256" key="4">
    <source>
        <dbReference type="ARBA" id="ARBA00022692"/>
    </source>
</evidence>
<keyword evidence="10" id="KW-1185">Reference proteome</keyword>
<dbReference type="AlphaFoldDB" id="A0AA39ZBK2"/>
<dbReference type="Proteomes" id="UP001174997">
    <property type="component" value="Unassembled WGS sequence"/>
</dbReference>
<accession>A0AA39ZBK2</accession>
<dbReference type="PANTHER" id="PTHR40021:SF1">
    <property type="entry name" value="DEFECT AT LOW TEMPERATURE PROTEIN 1"/>
    <property type="match status" value="1"/>
</dbReference>
<protein>
    <recommendedName>
        <fullName evidence="3 7">Defect at low temperature protein 1</fullName>
    </recommendedName>
</protein>
<comment type="function">
    <text evidence="1 7">Required for growth under high-pressure and low-temperature conditions.</text>
</comment>
<feature type="transmembrane region" description="Helical" evidence="7">
    <location>
        <begin position="7"/>
        <end position="30"/>
    </location>
</feature>
<feature type="compositionally biased region" description="Low complexity" evidence="8">
    <location>
        <begin position="358"/>
        <end position="367"/>
    </location>
</feature>
<dbReference type="GO" id="GO:0016020">
    <property type="term" value="C:membrane"/>
    <property type="evidence" value="ECO:0007669"/>
    <property type="project" value="UniProtKB-SubCell"/>
</dbReference>
<evidence type="ECO:0000256" key="7">
    <source>
        <dbReference type="RuleBase" id="RU367100"/>
    </source>
</evidence>
<evidence type="ECO:0000256" key="3">
    <source>
        <dbReference type="ARBA" id="ARBA00021353"/>
    </source>
</evidence>
<evidence type="ECO:0000256" key="5">
    <source>
        <dbReference type="ARBA" id="ARBA00022989"/>
    </source>
</evidence>
<evidence type="ECO:0000256" key="1">
    <source>
        <dbReference type="ARBA" id="ARBA00002489"/>
    </source>
</evidence>
<evidence type="ECO:0000313" key="9">
    <source>
        <dbReference type="EMBL" id="KAK0667887.1"/>
    </source>
</evidence>
<evidence type="ECO:0000256" key="2">
    <source>
        <dbReference type="ARBA" id="ARBA00005550"/>
    </source>
</evidence>
<comment type="caution">
    <text evidence="9">The sequence shown here is derived from an EMBL/GenBank/DDBJ whole genome shotgun (WGS) entry which is preliminary data.</text>
</comment>
<evidence type="ECO:0000313" key="10">
    <source>
        <dbReference type="Proteomes" id="UP001174997"/>
    </source>
</evidence>
<organism evidence="9 10">
    <name type="scientific">Cercophora samala</name>
    <dbReference type="NCBI Taxonomy" id="330535"/>
    <lineage>
        <taxon>Eukaryota</taxon>
        <taxon>Fungi</taxon>
        <taxon>Dikarya</taxon>
        <taxon>Ascomycota</taxon>
        <taxon>Pezizomycotina</taxon>
        <taxon>Sordariomycetes</taxon>
        <taxon>Sordariomycetidae</taxon>
        <taxon>Sordariales</taxon>
        <taxon>Lasiosphaeriaceae</taxon>
        <taxon>Cercophora</taxon>
    </lineage>
</organism>
<dbReference type="PANTHER" id="PTHR40021">
    <property type="entry name" value="DEFECT AT LOW TEMPERATURE PROTEIN 1"/>
    <property type="match status" value="1"/>
</dbReference>
<name>A0AA39ZBK2_9PEZI</name>